<evidence type="ECO:0000259" key="1">
    <source>
        <dbReference type="Pfam" id="PF18593"/>
    </source>
</evidence>
<keyword evidence="3" id="KW-1185">Reference proteome</keyword>
<dbReference type="RefSeq" id="WP_154746042.1">
    <property type="nucleotide sequence ID" value="NZ_JBHSTG010000016.1"/>
</dbReference>
<gene>
    <name evidence="2" type="ORF">GIR22_25485</name>
</gene>
<name>A0A7X2V1R5_9PSED</name>
<sequence>MNESLTELQQFFGAYFNQDWAEDYSSADEVIDAFLIDSPRDVIIIVKKEILELMNSYTNESDFQENLLHEQCCYYYYPCQWGTGSLWLNHIVKKFDKYLLEK</sequence>
<dbReference type="Pfam" id="PF18593">
    <property type="entry name" value="CdiI_2"/>
    <property type="match status" value="1"/>
</dbReference>
<dbReference type="Proteomes" id="UP000431485">
    <property type="component" value="Unassembled WGS sequence"/>
</dbReference>
<organism evidence="2 3">
    <name type="scientific">Pseudomonas karstica</name>
    <dbReference type="NCBI Taxonomy" id="1055468"/>
    <lineage>
        <taxon>Bacteria</taxon>
        <taxon>Pseudomonadati</taxon>
        <taxon>Pseudomonadota</taxon>
        <taxon>Gammaproteobacteria</taxon>
        <taxon>Pseudomonadales</taxon>
        <taxon>Pseudomonadaceae</taxon>
        <taxon>Pseudomonas</taxon>
    </lineage>
</organism>
<dbReference type="AlphaFoldDB" id="A0A7X2V1R5"/>
<dbReference type="CDD" id="cd20687">
    <property type="entry name" value="CdiI_Ykris-like"/>
    <property type="match status" value="1"/>
</dbReference>
<protein>
    <recommendedName>
        <fullName evidence="1">CdiI immunity protein domain-containing protein</fullName>
    </recommendedName>
</protein>
<accession>A0A7X2V1R5</accession>
<evidence type="ECO:0000313" key="2">
    <source>
        <dbReference type="EMBL" id="MTD22485.1"/>
    </source>
</evidence>
<feature type="domain" description="CdiI immunity protein" evidence="1">
    <location>
        <begin position="6"/>
        <end position="94"/>
    </location>
</feature>
<evidence type="ECO:0000313" key="3">
    <source>
        <dbReference type="Proteomes" id="UP000431485"/>
    </source>
</evidence>
<dbReference type="EMBL" id="WLYI01000063">
    <property type="protein sequence ID" value="MTD22485.1"/>
    <property type="molecule type" value="Genomic_DNA"/>
</dbReference>
<dbReference type="OrthoDB" id="3786912at2"/>
<proteinExistence type="predicted"/>
<dbReference type="InterPro" id="IPR041129">
    <property type="entry name" value="CdiI_2"/>
</dbReference>
<reference evidence="2 3" key="1">
    <citation type="submission" date="2019-11" db="EMBL/GenBank/DDBJ databases">
        <title>Pseudmonas karstica sp. nov. and Pseudomonas spelaei sp. nov. from caves.</title>
        <authorList>
            <person name="Zeman M."/>
        </authorList>
    </citation>
    <scope>NUCLEOTIDE SEQUENCE [LARGE SCALE GENOMIC DNA]</scope>
    <source>
        <strain evidence="2 3">CCM 7891</strain>
    </source>
</reference>
<comment type="caution">
    <text evidence="2">The sequence shown here is derived from an EMBL/GenBank/DDBJ whole genome shotgun (WGS) entry which is preliminary data.</text>
</comment>